<keyword evidence="2" id="KW-1185">Reference proteome</keyword>
<reference evidence="2" key="1">
    <citation type="submission" date="2017-02" db="EMBL/GenBank/DDBJ databases">
        <authorList>
            <person name="Varghese N."/>
            <person name="Submissions S."/>
        </authorList>
    </citation>
    <scope>NUCLEOTIDE SEQUENCE [LARGE SCALE GENOMIC DNA]</scope>
    <source>
        <strain evidence="2">R11H</strain>
    </source>
</reference>
<evidence type="ECO:0000313" key="2">
    <source>
        <dbReference type="Proteomes" id="UP000190044"/>
    </source>
</evidence>
<organism evidence="1 2">
    <name type="scientific">Sphingopyxis flava</name>
    <dbReference type="NCBI Taxonomy" id="1507287"/>
    <lineage>
        <taxon>Bacteria</taxon>
        <taxon>Pseudomonadati</taxon>
        <taxon>Pseudomonadota</taxon>
        <taxon>Alphaproteobacteria</taxon>
        <taxon>Sphingomonadales</taxon>
        <taxon>Sphingomonadaceae</taxon>
        <taxon>Sphingopyxis</taxon>
    </lineage>
</organism>
<sequence>MIDWDRPIEAVPRDGGPAFRVKIDRTYHHRPDAAPVEFPTSPWTSEVRGACTHYVNNDGTLFAADEKTRFTVRNSQ</sequence>
<protein>
    <submittedName>
        <fullName evidence="1">Uncharacterized protein</fullName>
    </submittedName>
</protein>
<evidence type="ECO:0000313" key="1">
    <source>
        <dbReference type="EMBL" id="SKB62688.1"/>
    </source>
</evidence>
<dbReference type="Proteomes" id="UP000190044">
    <property type="component" value="Unassembled WGS sequence"/>
</dbReference>
<proteinExistence type="predicted"/>
<gene>
    <name evidence="1" type="ORF">SAMN06295937_101197</name>
</gene>
<accession>A0A1T5CT49</accession>
<name>A0A1T5CT49_9SPHN</name>
<dbReference type="AlphaFoldDB" id="A0A1T5CT49"/>
<dbReference type="EMBL" id="FUYP01000011">
    <property type="protein sequence ID" value="SKB62688.1"/>
    <property type="molecule type" value="Genomic_DNA"/>
</dbReference>